<evidence type="ECO:0000256" key="2">
    <source>
        <dbReference type="SAM" id="Phobius"/>
    </source>
</evidence>
<evidence type="ECO:0000256" key="1">
    <source>
        <dbReference type="SAM" id="MobiDB-lite"/>
    </source>
</evidence>
<feature type="compositionally biased region" description="Basic and acidic residues" evidence="1">
    <location>
        <begin position="54"/>
        <end position="69"/>
    </location>
</feature>
<keyword evidence="2" id="KW-0812">Transmembrane</keyword>
<dbReference type="EMBL" id="BNEK01000005">
    <property type="protein sequence ID" value="GHJ33867.1"/>
    <property type="molecule type" value="Genomic_DNA"/>
</dbReference>
<keyword evidence="2" id="KW-1133">Transmembrane helix</keyword>
<dbReference type="Proteomes" id="UP001054854">
    <property type="component" value="Unassembled WGS sequence"/>
</dbReference>
<gene>
    <name evidence="3" type="ORF">TPA0910_83000</name>
</gene>
<sequence length="189" mass="18972">MACLLDGPMTYRLQRVVAAGLGRGAIRSVRRATRPRRGSPGAGGSGAWCGRAQRKAESGKRSVEWRDDAPAADQRPPRRTSAALAGPGPRTALATVASALAIVVPAGGGLAAFGFGPAGGPPWPPSPLPWAPSSPLVIVLAAVVAAGRRPAAERAGPACLPVPPRCPSASASAIADVSHPGAGRPVKPR</sequence>
<proteinExistence type="predicted"/>
<feature type="region of interest" description="Disordered" evidence="1">
    <location>
        <begin position="29"/>
        <end position="88"/>
    </location>
</feature>
<reference evidence="3" key="1">
    <citation type="submission" date="2024-05" db="EMBL/GenBank/DDBJ databases">
        <title>Whole genome shotgun sequence of Streptomyces hygroscopicus NBRC 113678.</title>
        <authorList>
            <person name="Komaki H."/>
            <person name="Tamura T."/>
        </authorList>
    </citation>
    <scope>NUCLEOTIDE SEQUENCE</scope>
    <source>
        <strain evidence="3">N11-34</strain>
    </source>
</reference>
<evidence type="ECO:0000313" key="4">
    <source>
        <dbReference type="Proteomes" id="UP001054854"/>
    </source>
</evidence>
<comment type="caution">
    <text evidence="3">The sequence shown here is derived from an EMBL/GenBank/DDBJ whole genome shotgun (WGS) entry which is preliminary data.</text>
</comment>
<protein>
    <submittedName>
        <fullName evidence="3">Uncharacterized protein</fullName>
    </submittedName>
</protein>
<keyword evidence="4" id="KW-1185">Reference proteome</keyword>
<accession>A0ABQ3UE89</accession>
<evidence type="ECO:0000313" key="3">
    <source>
        <dbReference type="EMBL" id="GHJ33867.1"/>
    </source>
</evidence>
<feature type="transmembrane region" description="Helical" evidence="2">
    <location>
        <begin position="92"/>
        <end position="116"/>
    </location>
</feature>
<feature type="transmembrane region" description="Helical" evidence="2">
    <location>
        <begin position="128"/>
        <end position="147"/>
    </location>
</feature>
<keyword evidence="2" id="KW-0472">Membrane</keyword>
<name>A0ABQ3UE89_STRHY</name>
<organism evidence="3 4">
    <name type="scientific">Streptomyces hygroscopicus</name>
    <dbReference type="NCBI Taxonomy" id="1912"/>
    <lineage>
        <taxon>Bacteria</taxon>
        <taxon>Bacillati</taxon>
        <taxon>Actinomycetota</taxon>
        <taxon>Actinomycetes</taxon>
        <taxon>Kitasatosporales</taxon>
        <taxon>Streptomycetaceae</taxon>
        <taxon>Streptomyces</taxon>
        <taxon>Streptomyces violaceusniger group</taxon>
    </lineage>
</organism>
<feature type="region of interest" description="Disordered" evidence="1">
    <location>
        <begin position="154"/>
        <end position="189"/>
    </location>
</feature>